<feature type="region of interest" description="Disordered" evidence="1">
    <location>
        <begin position="60"/>
        <end position="94"/>
    </location>
</feature>
<dbReference type="GO" id="GO:0006897">
    <property type="term" value="P:endocytosis"/>
    <property type="evidence" value="ECO:0007669"/>
    <property type="project" value="TreeGrafter"/>
</dbReference>
<dbReference type="GO" id="GO:0005794">
    <property type="term" value="C:Golgi apparatus"/>
    <property type="evidence" value="ECO:0007669"/>
    <property type="project" value="TreeGrafter"/>
</dbReference>
<evidence type="ECO:0000313" key="4">
    <source>
        <dbReference type="Proteomes" id="UP000278807"/>
    </source>
</evidence>
<evidence type="ECO:0000259" key="2">
    <source>
        <dbReference type="Pfam" id="PF15901"/>
    </source>
</evidence>
<dbReference type="PANTHER" id="PTHR12106:SF23">
    <property type="entry name" value="SORTILIN"/>
    <property type="match status" value="1"/>
</dbReference>
<dbReference type="InterPro" id="IPR050310">
    <property type="entry name" value="VPS10-sortilin"/>
</dbReference>
<dbReference type="Gene3D" id="2.10.70.80">
    <property type="match status" value="1"/>
</dbReference>
<sequence>MGKYDYDLGDNKFKRCRSPGLDGPHHYQIANRGGLLLAVPADSLWVDILRFSTDGGRCWHNIPLTPSPKPTSEDDAKVHEGANQSPPLQHHSITSPNALTLQNDTFSSPDLVEEESVVFTGLVTEPGGRAMTVAVYGYGTVTQRWRVAVVDFANNGFITKNCTVDDYELWYPHRTDIKEDDPSNGCLLGVRETSYRLKENSLCFSNSEFQSLQSYEVCECTELDYEWYVNWLLKCCFSNSV</sequence>
<evidence type="ECO:0000256" key="1">
    <source>
        <dbReference type="SAM" id="MobiDB-lite"/>
    </source>
</evidence>
<dbReference type="GO" id="GO:0005829">
    <property type="term" value="C:cytosol"/>
    <property type="evidence" value="ECO:0007669"/>
    <property type="project" value="GOC"/>
</dbReference>
<dbReference type="EMBL" id="UZAE01003448">
    <property type="protein sequence ID" value="VDO00514.1"/>
    <property type="molecule type" value="Genomic_DNA"/>
</dbReference>
<dbReference type="STRING" id="102285.A0A0R3TC67"/>
<feature type="compositionally biased region" description="Polar residues" evidence="1">
    <location>
        <begin position="82"/>
        <end position="94"/>
    </location>
</feature>
<dbReference type="Pfam" id="PF15901">
    <property type="entry name" value="Sortilin_C"/>
    <property type="match status" value="1"/>
</dbReference>
<dbReference type="WBParaSite" id="HNAJ_0000465601-mRNA-1">
    <property type="protein sequence ID" value="HNAJ_0000465601-mRNA-1"/>
    <property type="gene ID" value="HNAJ_0000465601"/>
</dbReference>
<feature type="domain" description="Sortilin C-terminal" evidence="2">
    <location>
        <begin position="124"/>
        <end position="230"/>
    </location>
</feature>
<organism evidence="5">
    <name type="scientific">Rodentolepis nana</name>
    <name type="common">Dwarf tapeworm</name>
    <name type="synonym">Hymenolepis nana</name>
    <dbReference type="NCBI Taxonomy" id="102285"/>
    <lineage>
        <taxon>Eukaryota</taxon>
        <taxon>Metazoa</taxon>
        <taxon>Spiralia</taxon>
        <taxon>Lophotrochozoa</taxon>
        <taxon>Platyhelminthes</taxon>
        <taxon>Cestoda</taxon>
        <taxon>Eucestoda</taxon>
        <taxon>Cyclophyllidea</taxon>
        <taxon>Hymenolepididae</taxon>
        <taxon>Rodentolepis</taxon>
    </lineage>
</organism>
<proteinExistence type="predicted"/>
<reference evidence="3 4" key="2">
    <citation type="submission" date="2018-11" db="EMBL/GenBank/DDBJ databases">
        <authorList>
            <consortium name="Pathogen Informatics"/>
        </authorList>
    </citation>
    <scope>NUCLEOTIDE SEQUENCE [LARGE SCALE GENOMIC DNA]</scope>
</reference>
<protein>
    <submittedName>
        <fullName evidence="5">Sortilin_C domain-containing protein</fullName>
    </submittedName>
</protein>
<evidence type="ECO:0000313" key="3">
    <source>
        <dbReference type="EMBL" id="VDO00514.1"/>
    </source>
</evidence>
<evidence type="ECO:0000313" key="5">
    <source>
        <dbReference type="WBParaSite" id="HNAJ_0000465601-mRNA-1"/>
    </source>
</evidence>
<feature type="compositionally biased region" description="Basic and acidic residues" evidence="1">
    <location>
        <begin position="71"/>
        <end position="80"/>
    </location>
</feature>
<dbReference type="GO" id="GO:0016050">
    <property type="term" value="P:vesicle organization"/>
    <property type="evidence" value="ECO:0007669"/>
    <property type="project" value="TreeGrafter"/>
</dbReference>
<name>A0A0R3TC67_RODNA</name>
<gene>
    <name evidence="3" type="ORF">HNAJ_LOCUS4654</name>
</gene>
<dbReference type="AlphaFoldDB" id="A0A0R3TC67"/>
<dbReference type="InterPro" id="IPR031777">
    <property type="entry name" value="Sortilin_C"/>
</dbReference>
<keyword evidence="4" id="KW-1185">Reference proteome</keyword>
<dbReference type="OrthoDB" id="443634at2759"/>
<dbReference type="GO" id="GO:0006895">
    <property type="term" value="P:Golgi to endosome transport"/>
    <property type="evidence" value="ECO:0007669"/>
    <property type="project" value="TreeGrafter"/>
</dbReference>
<reference evidence="5" key="1">
    <citation type="submission" date="2017-02" db="UniProtKB">
        <authorList>
            <consortium name="WormBaseParasite"/>
        </authorList>
    </citation>
    <scope>IDENTIFICATION</scope>
</reference>
<dbReference type="Proteomes" id="UP000278807">
    <property type="component" value="Unassembled WGS sequence"/>
</dbReference>
<dbReference type="GO" id="GO:0016020">
    <property type="term" value="C:membrane"/>
    <property type="evidence" value="ECO:0007669"/>
    <property type="project" value="TreeGrafter"/>
</dbReference>
<dbReference type="PANTHER" id="PTHR12106">
    <property type="entry name" value="SORTILIN RELATED"/>
    <property type="match status" value="1"/>
</dbReference>
<accession>A0A0R3TC67</accession>